<comment type="caution">
    <text evidence="1">The sequence shown here is derived from an EMBL/GenBank/DDBJ whole genome shotgun (WGS) entry which is preliminary data.</text>
</comment>
<dbReference type="EMBL" id="LAZR01056752">
    <property type="protein sequence ID" value="KKK73523.1"/>
    <property type="molecule type" value="Genomic_DNA"/>
</dbReference>
<feature type="non-terminal residue" evidence="1">
    <location>
        <position position="119"/>
    </location>
</feature>
<protein>
    <recommendedName>
        <fullName evidence="2">Rrf2 family transcriptional regulator</fullName>
    </recommendedName>
</protein>
<dbReference type="GO" id="GO:0003700">
    <property type="term" value="F:DNA-binding transcription factor activity"/>
    <property type="evidence" value="ECO:0007669"/>
    <property type="project" value="TreeGrafter"/>
</dbReference>
<name>A0A0F8XX15_9ZZZZ</name>
<dbReference type="GO" id="GO:0005829">
    <property type="term" value="C:cytosol"/>
    <property type="evidence" value="ECO:0007669"/>
    <property type="project" value="TreeGrafter"/>
</dbReference>
<dbReference type="InterPro" id="IPR036388">
    <property type="entry name" value="WH-like_DNA-bd_sf"/>
</dbReference>
<dbReference type="InterPro" id="IPR000944">
    <property type="entry name" value="Tscrpt_reg_Rrf2"/>
</dbReference>
<evidence type="ECO:0008006" key="2">
    <source>
        <dbReference type="Google" id="ProtNLM"/>
    </source>
</evidence>
<dbReference type="AlphaFoldDB" id="A0A0F8XX15"/>
<accession>A0A0F8XX15</accession>
<dbReference type="Pfam" id="PF02082">
    <property type="entry name" value="Rrf2"/>
    <property type="match status" value="1"/>
</dbReference>
<gene>
    <name evidence="1" type="ORF">LCGC14_2893000</name>
</gene>
<dbReference type="InterPro" id="IPR036390">
    <property type="entry name" value="WH_DNA-bd_sf"/>
</dbReference>
<dbReference type="PANTHER" id="PTHR33221:SF9">
    <property type="entry name" value="RRF2 FAMILY PROTEIN"/>
    <property type="match status" value="1"/>
</dbReference>
<reference evidence="1" key="1">
    <citation type="journal article" date="2015" name="Nature">
        <title>Complex archaea that bridge the gap between prokaryotes and eukaryotes.</title>
        <authorList>
            <person name="Spang A."/>
            <person name="Saw J.H."/>
            <person name="Jorgensen S.L."/>
            <person name="Zaremba-Niedzwiedzka K."/>
            <person name="Martijn J."/>
            <person name="Lind A.E."/>
            <person name="van Eijk R."/>
            <person name="Schleper C."/>
            <person name="Guy L."/>
            <person name="Ettema T.J."/>
        </authorList>
    </citation>
    <scope>NUCLEOTIDE SEQUENCE</scope>
</reference>
<proteinExistence type="predicted"/>
<organism evidence="1">
    <name type="scientific">marine sediment metagenome</name>
    <dbReference type="NCBI Taxonomy" id="412755"/>
    <lineage>
        <taxon>unclassified sequences</taxon>
        <taxon>metagenomes</taxon>
        <taxon>ecological metagenomes</taxon>
    </lineage>
</organism>
<sequence length="119" mass="13190">MTKYNNYGIVVPECINSAAIMAKLLNISDAASLALHSMVFLASNRERNISTKEIADVLNASENHLSKVMQRLVKGKLIESKRGPTGGFVISKPLDKITFMEIYESVEGKFDLNTCLFVH</sequence>
<dbReference type="Gene3D" id="1.10.10.10">
    <property type="entry name" value="Winged helix-like DNA-binding domain superfamily/Winged helix DNA-binding domain"/>
    <property type="match status" value="1"/>
</dbReference>
<dbReference type="PANTHER" id="PTHR33221">
    <property type="entry name" value="WINGED HELIX-TURN-HELIX TRANSCRIPTIONAL REGULATOR, RRF2 FAMILY"/>
    <property type="match status" value="1"/>
</dbReference>
<dbReference type="SUPFAM" id="SSF46785">
    <property type="entry name" value="Winged helix' DNA-binding domain"/>
    <property type="match status" value="1"/>
</dbReference>
<dbReference type="NCBIfam" id="TIGR00738">
    <property type="entry name" value="rrf2_super"/>
    <property type="match status" value="1"/>
</dbReference>
<evidence type="ECO:0000313" key="1">
    <source>
        <dbReference type="EMBL" id="KKK73523.1"/>
    </source>
</evidence>
<dbReference type="PROSITE" id="PS51197">
    <property type="entry name" value="HTH_RRF2_2"/>
    <property type="match status" value="1"/>
</dbReference>